<dbReference type="AlphaFoldDB" id="A0A348B639"/>
<accession>A0A348B639</accession>
<evidence type="ECO:0000313" key="2">
    <source>
        <dbReference type="EMBL" id="GGU02114.1"/>
    </source>
</evidence>
<organism evidence="1 3">
    <name type="scientific">Sulfodiicoccus acidiphilus</name>
    <dbReference type="NCBI Taxonomy" id="1670455"/>
    <lineage>
        <taxon>Archaea</taxon>
        <taxon>Thermoproteota</taxon>
        <taxon>Thermoprotei</taxon>
        <taxon>Sulfolobales</taxon>
        <taxon>Sulfolobaceae</taxon>
        <taxon>Sulfodiicoccus</taxon>
    </lineage>
</organism>
<dbReference type="GeneID" id="38667496"/>
<name>A0A348B639_9CREN</name>
<dbReference type="Proteomes" id="UP000616143">
    <property type="component" value="Unassembled WGS sequence"/>
</dbReference>
<dbReference type="EMBL" id="BMQS01000021">
    <property type="protein sequence ID" value="GGU02114.1"/>
    <property type="molecule type" value="Genomic_DNA"/>
</dbReference>
<protein>
    <submittedName>
        <fullName evidence="1">Uncharacterized protein</fullName>
    </submittedName>
</protein>
<reference evidence="2" key="1">
    <citation type="journal article" date="2014" name="Int. J. Syst. Evol. Microbiol.">
        <title>Complete genome sequence of Corynebacterium casei LMG S-19264T (=DSM 44701T), isolated from a smear-ripened cheese.</title>
        <authorList>
            <consortium name="US DOE Joint Genome Institute (JGI-PGF)"/>
            <person name="Walter F."/>
            <person name="Albersmeier A."/>
            <person name="Kalinowski J."/>
            <person name="Ruckert C."/>
        </authorList>
    </citation>
    <scope>NUCLEOTIDE SEQUENCE</scope>
    <source>
        <strain evidence="2">JCM 31740</strain>
    </source>
</reference>
<dbReference type="EMBL" id="AP018553">
    <property type="protein sequence ID" value="BBD73641.1"/>
    <property type="molecule type" value="Genomic_DNA"/>
</dbReference>
<dbReference type="RefSeq" id="WP_126450922.1">
    <property type="nucleotide sequence ID" value="NZ_AP018553.1"/>
</dbReference>
<gene>
    <name evidence="2" type="ORF">GCM10007116_19050</name>
    <name evidence="1" type="ORF">HS1genome_2030</name>
</gene>
<dbReference type="OrthoDB" id="34514at2157"/>
<sequence length="273" mass="29741">MEKRIVYAAVVAVVVVAAVVAAGIYLTSPTRVTPGISPQVYLPTQGQVSSVSPGWKVISLAKFNYSQTVDQVFPGSDAVYQEVAENGNSTLVIWVIHFPGKVEFNQSIPNLAYGRYVLAVNVTGNTTPVDLQPFLKEEQAVMTQRDGVVLSFPSFLYPQSKNLNLTSFELSNITTPYGNFTQSAEQLLGPTSAVQLSVFQGPNATTLYSYFYGATQGGARNGTLDGFHYFNFTTQGLTGNVTYVVGQINNNVVFVQFQGEPQFQVFEFVVRAL</sequence>
<dbReference type="KEGG" id="sacd:HS1genome_2030"/>
<keyword evidence="3" id="KW-1185">Reference proteome</keyword>
<reference evidence="1" key="3">
    <citation type="journal article" date="2019" name="BMC Res. Notes">
        <title>Complete genome sequence of the Sulfodiicoccus acidiphilus strain HS-1T, the first crenarchaeon that lacks polB3, isolated from an acidic hot spring in Ohwaku-dani, Hakone, Japan.</title>
        <authorList>
            <person name="Sakai H.D."/>
            <person name="Kurosawa N."/>
        </authorList>
    </citation>
    <scope>NUCLEOTIDE SEQUENCE</scope>
    <source>
        <strain evidence="1">HS-1</strain>
    </source>
</reference>
<reference evidence="3" key="2">
    <citation type="submission" date="2018-04" db="EMBL/GenBank/DDBJ databases">
        <title>Complete genome sequence of Sulfodiicoccus acidiphilus strain HS-1.</title>
        <authorList>
            <person name="Sakai H.D."/>
            <person name="Kurosawa N."/>
        </authorList>
    </citation>
    <scope>NUCLEOTIDE SEQUENCE [LARGE SCALE GENOMIC DNA]</scope>
    <source>
        <strain evidence="3">HS-1</strain>
    </source>
</reference>
<dbReference type="Proteomes" id="UP000276741">
    <property type="component" value="Chromosome"/>
</dbReference>
<reference evidence="2" key="4">
    <citation type="submission" date="2020-09" db="EMBL/GenBank/DDBJ databases">
        <authorList>
            <person name="Sun Q."/>
            <person name="Ohkuma M."/>
        </authorList>
    </citation>
    <scope>NUCLEOTIDE SEQUENCE</scope>
    <source>
        <strain evidence="2">JCM 31740</strain>
    </source>
</reference>
<proteinExistence type="predicted"/>
<evidence type="ECO:0000313" key="3">
    <source>
        <dbReference type="Proteomes" id="UP000276741"/>
    </source>
</evidence>
<evidence type="ECO:0000313" key="1">
    <source>
        <dbReference type="EMBL" id="BBD73641.1"/>
    </source>
</evidence>